<dbReference type="CDD" id="cd09988">
    <property type="entry name" value="Formimidoylglutamase"/>
    <property type="match status" value="1"/>
</dbReference>
<comment type="pathway">
    <text evidence="5">Amino-acid degradation; L-histidine degradation into L-glutamate; L-glutamate from N-formimidoyl-L-glutamate (hydrolase route): step 1/1.</text>
</comment>
<dbReference type="GO" id="GO:0019557">
    <property type="term" value="P:L-histidine catabolic process to glutamate and formate"/>
    <property type="evidence" value="ECO:0007669"/>
    <property type="project" value="UniProtKB-UniPathway"/>
</dbReference>
<dbReference type="AlphaFoldDB" id="A0A7S9HBR0"/>
<feature type="binding site" evidence="5">
    <location>
        <position position="244"/>
    </location>
    <ligand>
        <name>Mn(2+)</name>
        <dbReference type="ChEBI" id="CHEBI:29035"/>
        <label>2</label>
    </ligand>
</feature>
<keyword evidence="1 5" id="KW-0479">Metal-binding</keyword>
<comment type="catalytic activity">
    <reaction evidence="5">
        <text>N-formimidoyl-L-glutamate + H2O = formamide + L-glutamate</text>
        <dbReference type="Rhea" id="RHEA:22492"/>
        <dbReference type="ChEBI" id="CHEBI:15377"/>
        <dbReference type="ChEBI" id="CHEBI:16397"/>
        <dbReference type="ChEBI" id="CHEBI:29985"/>
        <dbReference type="ChEBI" id="CHEBI:58928"/>
        <dbReference type="EC" id="3.5.3.8"/>
    </reaction>
</comment>
<name>A0A7S9HBR0_9ALTE</name>
<reference evidence="9 10" key="1">
    <citation type="submission" date="2020-11" db="EMBL/GenBank/DDBJ databases">
        <title>Complete genome sequence for Salinimonas sp. strain G2-b.</title>
        <authorList>
            <person name="Park S.-J."/>
        </authorList>
    </citation>
    <scope>NUCLEOTIDE SEQUENCE [LARGE SCALE GENOMIC DNA]</scope>
    <source>
        <strain evidence="9 10">G2-b</strain>
    </source>
</reference>
<feature type="binding site" evidence="5 7">
    <location>
        <position position="127"/>
    </location>
    <ligand>
        <name>Mn(2+)</name>
        <dbReference type="ChEBI" id="CHEBI:29035"/>
        <label>1</label>
    </ligand>
</feature>
<keyword evidence="2 5" id="KW-0378">Hydrolase</keyword>
<dbReference type="HAMAP" id="MF_00737">
    <property type="entry name" value="Formimidoylglutam"/>
    <property type="match status" value="1"/>
</dbReference>
<keyword evidence="4 5" id="KW-0464">Manganese</keyword>
<feature type="binding site" evidence="7">
    <location>
        <position position="244"/>
    </location>
    <ligand>
        <name>Mn(2+)</name>
        <dbReference type="ChEBI" id="CHEBI:29035"/>
        <label>1</label>
    </ligand>
</feature>
<dbReference type="PROSITE" id="PS51409">
    <property type="entry name" value="ARGINASE_2"/>
    <property type="match status" value="1"/>
</dbReference>
<dbReference type="KEGG" id="smaa:IT774_08600"/>
<dbReference type="GO" id="GO:0008783">
    <property type="term" value="F:agmatinase activity"/>
    <property type="evidence" value="ECO:0007669"/>
    <property type="project" value="TreeGrafter"/>
</dbReference>
<evidence type="ECO:0000256" key="3">
    <source>
        <dbReference type="ARBA" id="ARBA00022808"/>
    </source>
</evidence>
<evidence type="ECO:0000256" key="6">
    <source>
        <dbReference type="NCBIfam" id="TIGR01227"/>
    </source>
</evidence>
<evidence type="ECO:0000256" key="5">
    <source>
        <dbReference type="HAMAP-Rule" id="MF_00737"/>
    </source>
</evidence>
<evidence type="ECO:0000256" key="4">
    <source>
        <dbReference type="ARBA" id="ARBA00023211"/>
    </source>
</evidence>
<dbReference type="Pfam" id="PF00491">
    <property type="entry name" value="Arginase"/>
    <property type="match status" value="1"/>
</dbReference>
<feature type="binding site" evidence="5 7">
    <location>
        <position position="153"/>
    </location>
    <ligand>
        <name>Mn(2+)</name>
        <dbReference type="ChEBI" id="CHEBI:29035"/>
        <label>1</label>
    </ligand>
</feature>
<dbReference type="PANTHER" id="PTHR11358:SF35">
    <property type="entry name" value="FORMIMIDOYLGLUTAMASE"/>
    <property type="match status" value="1"/>
</dbReference>
<keyword evidence="3 5" id="KW-0369">Histidine metabolism</keyword>
<feature type="binding site" evidence="5">
    <location>
        <position position="242"/>
    </location>
    <ligand>
        <name>Mn(2+)</name>
        <dbReference type="ChEBI" id="CHEBI:29035"/>
        <label>2</label>
    </ligand>
</feature>
<dbReference type="InterPro" id="IPR023696">
    <property type="entry name" value="Ureohydrolase_dom_sf"/>
</dbReference>
<evidence type="ECO:0000256" key="1">
    <source>
        <dbReference type="ARBA" id="ARBA00022723"/>
    </source>
</evidence>
<evidence type="ECO:0000256" key="7">
    <source>
        <dbReference type="PIRSR" id="PIRSR036979-1"/>
    </source>
</evidence>
<dbReference type="RefSeq" id="WP_195809436.1">
    <property type="nucleotide sequence ID" value="NZ_CP064795.1"/>
</dbReference>
<evidence type="ECO:0000313" key="9">
    <source>
        <dbReference type="EMBL" id="QPG04340.1"/>
    </source>
</evidence>
<feature type="binding site" evidence="5 7">
    <location>
        <position position="242"/>
    </location>
    <ligand>
        <name>Mn(2+)</name>
        <dbReference type="ChEBI" id="CHEBI:29035"/>
        <label>1</label>
    </ligand>
</feature>
<comment type="cofactor">
    <cofactor evidence="5 7">
        <name>Mn(2+)</name>
        <dbReference type="ChEBI" id="CHEBI:29035"/>
    </cofactor>
    <text evidence="5 7">Binds 2 manganese ions per subunit.</text>
</comment>
<dbReference type="GO" id="GO:0033389">
    <property type="term" value="P:putrescine biosynthetic process from arginine, via agmatine"/>
    <property type="evidence" value="ECO:0007669"/>
    <property type="project" value="TreeGrafter"/>
</dbReference>
<dbReference type="GO" id="GO:0019556">
    <property type="term" value="P:L-histidine catabolic process to glutamate and formamide"/>
    <property type="evidence" value="ECO:0007669"/>
    <property type="project" value="UniProtKB-UniRule"/>
</dbReference>
<evidence type="ECO:0000313" key="10">
    <source>
        <dbReference type="Proteomes" id="UP000595095"/>
    </source>
</evidence>
<dbReference type="EMBL" id="CP064795">
    <property type="protein sequence ID" value="QPG04340.1"/>
    <property type="molecule type" value="Genomic_DNA"/>
</dbReference>
<dbReference type="InterPro" id="IPR005923">
    <property type="entry name" value="HutG"/>
</dbReference>
<evidence type="ECO:0000256" key="8">
    <source>
        <dbReference type="PROSITE-ProRule" id="PRU00742"/>
    </source>
</evidence>
<comment type="similarity">
    <text evidence="5 8">Belongs to the arginase family.</text>
</comment>
<dbReference type="PIRSF" id="PIRSF036979">
    <property type="entry name" value="Arginase"/>
    <property type="match status" value="1"/>
</dbReference>
<feature type="binding site" evidence="7">
    <location>
        <position position="155"/>
    </location>
    <ligand>
        <name>Mn(2+)</name>
        <dbReference type="ChEBI" id="CHEBI:29035"/>
        <label>1</label>
    </ligand>
</feature>
<feature type="binding site" evidence="5">
    <location>
        <position position="153"/>
    </location>
    <ligand>
        <name>Mn(2+)</name>
        <dbReference type="ChEBI" id="CHEBI:29035"/>
        <label>2</label>
    </ligand>
</feature>
<organism evidence="9 10">
    <name type="scientific">Salinimonas marina</name>
    <dbReference type="NCBI Taxonomy" id="2785918"/>
    <lineage>
        <taxon>Bacteria</taxon>
        <taxon>Pseudomonadati</taxon>
        <taxon>Pseudomonadota</taxon>
        <taxon>Gammaproteobacteria</taxon>
        <taxon>Alteromonadales</taxon>
        <taxon>Alteromonadaceae</taxon>
        <taxon>Alteromonas/Salinimonas group</taxon>
        <taxon>Salinimonas</taxon>
    </lineage>
</organism>
<dbReference type="Proteomes" id="UP000595095">
    <property type="component" value="Chromosome"/>
</dbReference>
<keyword evidence="10" id="KW-1185">Reference proteome</keyword>
<evidence type="ECO:0000256" key="2">
    <source>
        <dbReference type="ARBA" id="ARBA00022801"/>
    </source>
</evidence>
<accession>A0A7S9HBR0</accession>
<dbReference type="Gene3D" id="3.40.800.10">
    <property type="entry name" value="Ureohydrolase domain"/>
    <property type="match status" value="1"/>
</dbReference>
<sequence length="326" mass="35016">MSMASLWQGRSDADEGHRALRWHQVVNQPEQLTHLHPTPQMLPALALLGYPCDLGVALNHGRVGAAAGPNALRKMLANLPWDINGQLVDAGDTHLQATLAQTQHYYRQRLATLLSSHAAVLALGGGHDIALGSYLALADSLPSDSVIGIINIDAHLDLRSPAKGGSSGTPFRQIAQWCEAQDRDFHYACLGASQAANTPALYDYAKQNNVHILPDIDFTLANAQALLSPFLQYIDTLYVTVCMDAFAASAAPGVSAPAALGIDPLPVIKLINWLGHAAEQASVTWKLADIAELNPIYDEQLKTARLASRIGFELASALFINPCVKR</sequence>
<dbReference type="GO" id="GO:0050415">
    <property type="term" value="F:formimidoylglutamase activity"/>
    <property type="evidence" value="ECO:0007669"/>
    <property type="project" value="UniProtKB-UniRule"/>
</dbReference>
<dbReference type="SUPFAM" id="SSF52768">
    <property type="entry name" value="Arginase/deacetylase"/>
    <property type="match status" value="1"/>
</dbReference>
<dbReference type="GO" id="GO:0030145">
    <property type="term" value="F:manganese ion binding"/>
    <property type="evidence" value="ECO:0007669"/>
    <property type="project" value="UniProtKB-UniRule"/>
</dbReference>
<feature type="binding site" evidence="5 7">
    <location>
        <position position="157"/>
    </location>
    <ligand>
        <name>Mn(2+)</name>
        <dbReference type="ChEBI" id="CHEBI:29035"/>
        <label>1</label>
    </ligand>
</feature>
<dbReference type="NCBIfam" id="TIGR01227">
    <property type="entry name" value="hutG"/>
    <property type="match status" value="1"/>
</dbReference>
<feature type="binding site" evidence="5">
    <location>
        <position position="155"/>
    </location>
    <ligand>
        <name>Mn(2+)</name>
        <dbReference type="ChEBI" id="CHEBI:29035"/>
        <label>2</label>
    </ligand>
</feature>
<dbReference type="InterPro" id="IPR006035">
    <property type="entry name" value="Ureohydrolase"/>
</dbReference>
<comment type="function">
    <text evidence="5">Catalyzes the conversion of N-formimidoyl-L-glutamate to L-glutamate and formamide.</text>
</comment>
<dbReference type="UniPathway" id="UPA00379">
    <property type="reaction ID" value="UER00552"/>
</dbReference>
<gene>
    <name evidence="5 9" type="primary">hutG</name>
    <name evidence="9" type="ORF">IT774_08600</name>
</gene>
<dbReference type="PANTHER" id="PTHR11358">
    <property type="entry name" value="ARGINASE/AGMATINASE"/>
    <property type="match status" value="1"/>
</dbReference>
<dbReference type="EC" id="3.5.3.8" evidence="5 6"/>
<protein>
    <recommendedName>
        <fullName evidence="5 6">Formimidoylglutamase</fullName>
        <ecNumber evidence="5 6">3.5.3.8</ecNumber>
    </recommendedName>
    <alternativeName>
        <fullName evidence="5">Formiminoglutamase</fullName>
    </alternativeName>
    <alternativeName>
        <fullName evidence="5">Formiminoglutamate hydrolase</fullName>
    </alternativeName>
</protein>
<proteinExistence type="inferred from homology"/>